<dbReference type="PANTHER" id="PTHR36251:SF2">
    <property type="entry name" value="GIFSY-2 PROPHAGE HOST SPECIFICITY PROTEIN J, PHAGE LAMBDA"/>
    <property type="match status" value="1"/>
</dbReference>
<organism evidence="3 4">
    <name type="scientific">Klebsiella pneumoniae</name>
    <dbReference type="NCBI Taxonomy" id="573"/>
    <lineage>
        <taxon>Bacteria</taxon>
        <taxon>Pseudomonadati</taxon>
        <taxon>Pseudomonadota</taxon>
        <taxon>Gammaproteobacteria</taxon>
        <taxon>Enterobacterales</taxon>
        <taxon>Enterobacteriaceae</taxon>
        <taxon>Klebsiella/Raoultella group</taxon>
        <taxon>Klebsiella</taxon>
        <taxon>Klebsiella pneumoniae complex</taxon>
    </lineage>
</organism>
<dbReference type="AlphaFoldDB" id="A0A5D3JC79"/>
<sequence>MANNIIKGRKGGGSKQRTPTEQPDDLQSVAKAKILLALGEGEFAGGLTGKDIYLDGTPLENADGSQNFSGVS</sequence>
<comment type="caution">
    <text evidence="3">The sequence shown here is derived from an EMBL/GenBank/DDBJ whole genome shotgun (WGS) entry which is preliminary data.</text>
</comment>
<evidence type="ECO:0000313" key="4">
    <source>
        <dbReference type="Proteomes" id="UP000322977"/>
    </source>
</evidence>
<evidence type="ECO:0000256" key="1">
    <source>
        <dbReference type="SAM" id="MobiDB-lite"/>
    </source>
</evidence>
<feature type="non-terminal residue" evidence="3">
    <location>
        <position position="72"/>
    </location>
</feature>
<proteinExistence type="predicted"/>
<evidence type="ECO:0000313" key="2">
    <source>
        <dbReference type="EMBL" id="TYL67929.1"/>
    </source>
</evidence>
<dbReference type="RefSeq" id="WP_148869137.1">
    <property type="nucleotide sequence ID" value="NZ_CAWOYW010000076.1"/>
</dbReference>
<accession>A0A5D3JC79</accession>
<dbReference type="InterPro" id="IPR053171">
    <property type="entry name" value="Viral_Tip_Attach_Protein"/>
</dbReference>
<dbReference type="PANTHER" id="PTHR36251">
    <property type="entry name" value="FELS-1 PROPHAGE HOST SPECIFICITY PROTEIN-RELATED"/>
    <property type="match status" value="1"/>
</dbReference>
<feature type="region of interest" description="Disordered" evidence="1">
    <location>
        <begin position="1"/>
        <end position="26"/>
    </location>
</feature>
<reference evidence="3 4" key="1">
    <citation type="submission" date="2019-08" db="EMBL/GenBank/DDBJ databases">
        <title>Phenotypic and genetic characterization of extended-spectrum b-lactamase-producing hypermucoviscous Klebsiella pneumoniae from Chile.</title>
        <authorList>
            <person name="Morales-Leon F."/>
            <person name="Caro C."/>
            <person name="Opazo-Capurro A."/>
            <person name="Lincopan N."/>
            <person name="Dominguez-Yevenes M."/>
            <person name="Lima C."/>
            <person name="Bello-Toledo H."/>
            <person name="Gonzalez-Rocha G."/>
        </authorList>
    </citation>
    <scope>NUCLEOTIDE SEQUENCE [LARGE SCALE GENOMIC DNA]</scope>
    <source>
        <strain evidence="3 4">UCO-494</strain>
    </source>
</reference>
<dbReference type="Proteomes" id="UP000322977">
    <property type="component" value="Unassembled WGS sequence"/>
</dbReference>
<gene>
    <name evidence="3" type="ORF">FXN67_31905</name>
    <name evidence="2" type="ORF">FXN67_31990</name>
</gene>
<evidence type="ECO:0000313" key="3">
    <source>
        <dbReference type="EMBL" id="TYL68043.1"/>
    </source>
</evidence>
<dbReference type="EMBL" id="VSSY01000174">
    <property type="protein sequence ID" value="TYL67929.1"/>
    <property type="molecule type" value="Genomic_DNA"/>
</dbReference>
<name>A0A5D3JC79_KLEPN</name>
<protein>
    <submittedName>
        <fullName evidence="3">Uncharacterized protein</fullName>
    </submittedName>
</protein>
<dbReference type="EMBL" id="VSSY01000169">
    <property type="protein sequence ID" value="TYL68043.1"/>
    <property type="molecule type" value="Genomic_DNA"/>
</dbReference>